<proteinExistence type="predicted"/>
<dbReference type="Proteomes" id="UP001358586">
    <property type="component" value="Chromosome 8"/>
</dbReference>
<evidence type="ECO:0000313" key="2">
    <source>
        <dbReference type="Proteomes" id="UP001358586"/>
    </source>
</evidence>
<reference evidence="1 2" key="1">
    <citation type="submission" date="2023-03" db="EMBL/GenBank/DDBJ databases">
        <title>WGS of Gossypium arboreum.</title>
        <authorList>
            <person name="Yu D."/>
        </authorList>
    </citation>
    <scope>NUCLEOTIDE SEQUENCE [LARGE SCALE GENOMIC DNA]</scope>
    <source>
        <tissue evidence="1">Leaf</tissue>
    </source>
</reference>
<organism evidence="1 2">
    <name type="scientific">Gossypium arboreum</name>
    <name type="common">Tree cotton</name>
    <name type="synonym">Gossypium nanking</name>
    <dbReference type="NCBI Taxonomy" id="29729"/>
    <lineage>
        <taxon>Eukaryota</taxon>
        <taxon>Viridiplantae</taxon>
        <taxon>Streptophyta</taxon>
        <taxon>Embryophyta</taxon>
        <taxon>Tracheophyta</taxon>
        <taxon>Spermatophyta</taxon>
        <taxon>Magnoliopsida</taxon>
        <taxon>eudicotyledons</taxon>
        <taxon>Gunneridae</taxon>
        <taxon>Pentapetalae</taxon>
        <taxon>rosids</taxon>
        <taxon>malvids</taxon>
        <taxon>Malvales</taxon>
        <taxon>Malvaceae</taxon>
        <taxon>Malvoideae</taxon>
        <taxon>Gossypium</taxon>
    </lineage>
</organism>
<protein>
    <submittedName>
        <fullName evidence="1">Uncharacterized protein</fullName>
    </submittedName>
</protein>
<name>A0ABR0P2M4_GOSAR</name>
<dbReference type="EMBL" id="JARKNE010000008">
    <property type="protein sequence ID" value="KAK5812850.1"/>
    <property type="molecule type" value="Genomic_DNA"/>
</dbReference>
<comment type="caution">
    <text evidence="1">The sequence shown here is derived from an EMBL/GenBank/DDBJ whole genome shotgun (WGS) entry which is preliminary data.</text>
</comment>
<accession>A0ABR0P2M4</accession>
<sequence length="225" mass="24991">MEQRTGREGWSTSASGVIKHIGVTSYYETLKGFGLYMIKILVLEGYEYDVYSLSNIFGYKKHYHVFREGSFTPVQCSTSHDTLSCSLLNAPTSHAAYASLTVSSFPSSSEDTNICESQPCWQPFICSSHLYSLLGLFFRFIANTSPSLVTPGHLALARENVLSSTMNTYLDHKDTTAFASVNSTLATQPSLLPFPIHEQQPAYGRMTSLTQFLAILTHVLQESFL</sequence>
<gene>
    <name evidence="1" type="ORF">PVK06_028293</name>
</gene>
<evidence type="ECO:0000313" key="1">
    <source>
        <dbReference type="EMBL" id="KAK5812850.1"/>
    </source>
</evidence>
<keyword evidence="2" id="KW-1185">Reference proteome</keyword>